<feature type="transmembrane region" description="Helical" evidence="1">
    <location>
        <begin position="50"/>
        <end position="72"/>
    </location>
</feature>
<protein>
    <submittedName>
        <fullName evidence="2">Uncharacterized protein</fullName>
    </submittedName>
</protein>
<accession>A0A4Q7P0D3</accession>
<feature type="transmembrane region" description="Helical" evidence="1">
    <location>
        <begin position="78"/>
        <end position="96"/>
    </location>
</feature>
<dbReference type="AlphaFoldDB" id="A0A4Q7P0D3"/>
<evidence type="ECO:0000313" key="3">
    <source>
        <dbReference type="Proteomes" id="UP000292262"/>
    </source>
</evidence>
<dbReference type="Proteomes" id="UP000292262">
    <property type="component" value="Unassembled WGS sequence"/>
</dbReference>
<feature type="transmembrane region" description="Helical" evidence="1">
    <location>
        <begin position="166"/>
        <end position="184"/>
    </location>
</feature>
<comment type="caution">
    <text evidence="2">The sequence shown here is derived from an EMBL/GenBank/DDBJ whole genome shotgun (WGS) entry which is preliminary data.</text>
</comment>
<evidence type="ECO:0000313" key="2">
    <source>
        <dbReference type="EMBL" id="RZS93241.1"/>
    </source>
</evidence>
<gene>
    <name evidence="2" type="ORF">EV197_1817</name>
</gene>
<organism evidence="2 3">
    <name type="scientific">Aquimarina brevivitae</name>
    <dbReference type="NCBI Taxonomy" id="323412"/>
    <lineage>
        <taxon>Bacteria</taxon>
        <taxon>Pseudomonadati</taxon>
        <taxon>Bacteroidota</taxon>
        <taxon>Flavobacteriia</taxon>
        <taxon>Flavobacteriales</taxon>
        <taxon>Flavobacteriaceae</taxon>
        <taxon>Aquimarina</taxon>
    </lineage>
</organism>
<keyword evidence="3" id="KW-1185">Reference proteome</keyword>
<evidence type="ECO:0000256" key="1">
    <source>
        <dbReference type="SAM" id="Phobius"/>
    </source>
</evidence>
<keyword evidence="1" id="KW-0812">Transmembrane</keyword>
<dbReference type="RefSeq" id="WP_130286382.1">
    <property type="nucleotide sequence ID" value="NZ_SGXE01000002.1"/>
</dbReference>
<proteinExistence type="predicted"/>
<feature type="transmembrane region" description="Helical" evidence="1">
    <location>
        <begin position="108"/>
        <end position="125"/>
    </location>
</feature>
<dbReference type="EMBL" id="SGXE01000002">
    <property type="protein sequence ID" value="RZS93241.1"/>
    <property type="molecule type" value="Genomic_DNA"/>
</dbReference>
<keyword evidence="1" id="KW-0472">Membrane</keyword>
<dbReference type="OrthoDB" id="1420710at2"/>
<sequence>MILLVVGIKYLTEYASTIENLYWLIGTYIIVCIIFYQLNQKFKNKTFDFIVQVILLPFSLLIGFVTVAIPILSTQIYLFAYLGLSFSIPMVLYRIDESQLITGLKEETWIYLIITSGVIIATLLHKQITFLTFKLIPFLARKSEKMKRFKLVELCEYIVSKNNIKLVIYSIFFIVLIIFNFLGLQQSSYYENPNIDKAILQSFVTFIAFERILTNLKLTEFRPSELLKTLKLSIFNETEIITDKKTTGKNV</sequence>
<reference evidence="2 3" key="1">
    <citation type="submission" date="2019-02" db="EMBL/GenBank/DDBJ databases">
        <title>Genomic Encyclopedia of Type Strains, Phase IV (KMG-IV): sequencing the most valuable type-strain genomes for metagenomic binning, comparative biology and taxonomic classification.</title>
        <authorList>
            <person name="Goeker M."/>
        </authorList>
    </citation>
    <scope>NUCLEOTIDE SEQUENCE [LARGE SCALE GENOMIC DNA]</scope>
    <source>
        <strain evidence="2 3">DSM 17196</strain>
    </source>
</reference>
<keyword evidence="1" id="KW-1133">Transmembrane helix</keyword>
<feature type="transmembrane region" description="Helical" evidence="1">
    <location>
        <begin position="20"/>
        <end position="38"/>
    </location>
</feature>
<name>A0A4Q7P0D3_9FLAO</name>